<evidence type="ECO:0000256" key="5">
    <source>
        <dbReference type="ARBA" id="ARBA00022989"/>
    </source>
</evidence>
<dbReference type="PANTHER" id="PTHR43045">
    <property type="entry name" value="SHIKIMATE TRANSPORTER"/>
    <property type="match status" value="1"/>
</dbReference>
<feature type="transmembrane region" description="Helical" evidence="7">
    <location>
        <begin position="79"/>
        <end position="97"/>
    </location>
</feature>
<keyword evidence="2" id="KW-0813">Transport</keyword>
<feature type="transmembrane region" description="Helical" evidence="7">
    <location>
        <begin position="228"/>
        <end position="254"/>
    </location>
</feature>
<accession>A0A1M4EDK4</accession>
<feature type="transmembrane region" description="Helical" evidence="7">
    <location>
        <begin position="320"/>
        <end position="345"/>
    </location>
</feature>
<evidence type="ECO:0000256" key="2">
    <source>
        <dbReference type="ARBA" id="ARBA00022448"/>
    </source>
</evidence>
<dbReference type="PANTHER" id="PTHR43045:SF1">
    <property type="entry name" value="SHIKIMATE TRANSPORTER"/>
    <property type="match status" value="1"/>
</dbReference>
<evidence type="ECO:0000256" key="4">
    <source>
        <dbReference type="ARBA" id="ARBA00022692"/>
    </source>
</evidence>
<name>A0A1M4EDK4_9ACTN</name>
<dbReference type="PROSITE" id="PS50850">
    <property type="entry name" value="MFS"/>
    <property type="match status" value="1"/>
</dbReference>
<evidence type="ECO:0000256" key="3">
    <source>
        <dbReference type="ARBA" id="ARBA00022475"/>
    </source>
</evidence>
<feature type="transmembrane region" description="Helical" evidence="7">
    <location>
        <begin position="9"/>
        <end position="32"/>
    </location>
</feature>
<evidence type="ECO:0000256" key="6">
    <source>
        <dbReference type="ARBA" id="ARBA00023136"/>
    </source>
</evidence>
<dbReference type="AlphaFoldDB" id="A0A1M4EDK4"/>
<dbReference type="InterPro" id="IPR036259">
    <property type="entry name" value="MFS_trans_sf"/>
</dbReference>
<dbReference type="RefSeq" id="WP_225265469.1">
    <property type="nucleotide sequence ID" value="NZ_CP084058.1"/>
</dbReference>
<protein>
    <submittedName>
        <fullName evidence="9">Transporter</fullName>
    </submittedName>
</protein>
<evidence type="ECO:0000259" key="8">
    <source>
        <dbReference type="PROSITE" id="PS50850"/>
    </source>
</evidence>
<dbReference type="SUPFAM" id="SSF103473">
    <property type="entry name" value="MFS general substrate transporter"/>
    <property type="match status" value="1"/>
</dbReference>
<feature type="transmembrane region" description="Helical" evidence="7">
    <location>
        <begin position="391"/>
        <end position="409"/>
    </location>
</feature>
<dbReference type="EMBL" id="LT559118">
    <property type="protein sequence ID" value="SBO96653.1"/>
    <property type="molecule type" value="Genomic_DNA"/>
</dbReference>
<feature type="transmembrane region" description="Helical" evidence="7">
    <location>
        <begin position="44"/>
        <end position="67"/>
    </location>
</feature>
<evidence type="ECO:0000256" key="7">
    <source>
        <dbReference type="SAM" id="Phobius"/>
    </source>
</evidence>
<feature type="transmembrane region" description="Helical" evidence="7">
    <location>
        <begin position="109"/>
        <end position="133"/>
    </location>
</feature>
<dbReference type="CDD" id="cd17369">
    <property type="entry name" value="MFS_ShiA_like"/>
    <property type="match status" value="1"/>
</dbReference>
<feature type="transmembrane region" description="Helical" evidence="7">
    <location>
        <begin position="145"/>
        <end position="170"/>
    </location>
</feature>
<dbReference type="InterPro" id="IPR020846">
    <property type="entry name" value="MFS_dom"/>
</dbReference>
<keyword evidence="4 7" id="KW-0812">Transmembrane</keyword>
<dbReference type="InterPro" id="IPR011701">
    <property type="entry name" value="MFS"/>
</dbReference>
<comment type="subcellular location">
    <subcellularLocation>
        <location evidence="1">Cell membrane</location>
        <topology evidence="1">Multi-pass membrane protein</topology>
    </subcellularLocation>
</comment>
<dbReference type="GO" id="GO:0022857">
    <property type="term" value="F:transmembrane transporter activity"/>
    <property type="evidence" value="ECO:0007669"/>
    <property type="project" value="InterPro"/>
</dbReference>
<feature type="domain" description="Major facilitator superfamily (MFS) profile" evidence="8">
    <location>
        <begin position="6"/>
        <end position="413"/>
    </location>
</feature>
<keyword evidence="5 7" id="KW-1133">Transmembrane helix</keyword>
<dbReference type="Gene3D" id="1.20.1250.20">
    <property type="entry name" value="MFS general substrate transporter like domains"/>
    <property type="match status" value="2"/>
</dbReference>
<sequence length="440" mass="45967">MPRRPLTKAAVIGTALEFYDHALFGLGAAIVFDKQFFPPGTPVAGALGAFAAFAVGFLARPIGGLVFGHFGDRVGRKPMLVVTLLLMGLSTVGIGLLPTYEQVGLAAPVLLTVLRLAQGFGAGAEYAGALVLVAETSDPRRRGLWASLPGAGVQLGILTATLVFTGVTLLPSFETWGWRVPFLLSLVGVGVGLFLRVQVPESELFERERARGLSRFPALEVIRRQPRILLIAFAANAPFGAIAYILNVFVLSYVTRTLGLPAVVGLSAKLLAAAVAIAVTPLFGLLSDRVGRRPVFVGCALFLGGFAFPMFRMVDTGHPALVILAVTIGYGVCVSGMFAVLASLLTELFDTRHRYSGVAIAREWTAALTSGPAPLVATALVAGAGGASWPIALLLVVCAAITAGAVLLAPETRRRDLTADVSEPAARAVRSADCDLGAVR</sequence>
<keyword evidence="3" id="KW-1003">Cell membrane</keyword>
<gene>
    <name evidence="9" type="ORF">BN4615_P6169</name>
</gene>
<feature type="transmembrane region" description="Helical" evidence="7">
    <location>
        <begin position="260"/>
        <end position="283"/>
    </location>
</feature>
<dbReference type="Pfam" id="PF07690">
    <property type="entry name" value="MFS_1"/>
    <property type="match status" value="1"/>
</dbReference>
<evidence type="ECO:0000313" key="9">
    <source>
        <dbReference type="EMBL" id="SBO96653.1"/>
    </source>
</evidence>
<proteinExistence type="predicted"/>
<evidence type="ECO:0000256" key="1">
    <source>
        <dbReference type="ARBA" id="ARBA00004651"/>
    </source>
</evidence>
<dbReference type="GO" id="GO:0005886">
    <property type="term" value="C:plasma membrane"/>
    <property type="evidence" value="ECO:0007669"/>
    <property type="project" value="UniProtKB-SubCell"/>
</dbReference>
<organism evidence="9">
    <name type="scientific">Nonomuraea gerenzanensis</name>
    <dbReference type="NCBI Taxonomy" id="93944"/>
    <lineage>
        <taxon>Bacteria</taxon>
        <taxon>Bacillati</taxon>
        <taxon>Actinomycetota</taxon>
        <taxon>Actinomycetes</taxon>
        <taxon>Streptosporangiales</taxon>
        <taxon>Streptosporangiaceae</taxon>
        <taxon>Nonomuraea</taxon>
    </lineage>
</organism>
<feature type="transmembrane region" description="Helical" evidence="7">
    <location>
        <begin position="176"/>
        <end position="197"/>
    </location>
</feature>
<feature type="transmembrane region" description="Helical" evidence="7">
    <location>
        <begin position="366"/>
        <end position="385"/>
    </location>
</feature>
<reference evidence="9" key="1">
    <citation type="submission" date="2016-04" db="EMBL/GenBank/DDBJ databases">
        <authorList>
            <person name="Evans L.H."/>
            <person name="Alamgir A."/>
            <person name="Owens N."/>
            <person name="Weber N.D."/>
            <person name="Virtaneva K."/>
            <person name="Barbian K."/>
            <person name="Babar A."/>
            <person name="Rosenke K."/>
        </authorList>
    </citation>
    <scope>NUCLEOTIDE SEQUENCE</scope>
    <source>
        <strain evidence="9">Nono1</strain>
    </source>
</reference>
<feature type="transmembrane region" description="Helical" evidence="7">
    <location>
        <begin position="295"/>
        <end position="314"/>
    </location>
</feature>
<keyword evidence="6 7" id="KW-0472">Membrane</keyword>